<dbReference type="AlphaFoldDB" id="A0A7I8DDF6"/>
<evidence type="ECO:0000256" key="1">
    <source>
        <dbReference type="SAM" id="Coils"/>
    </source>
</evidence>
<gene>
    <name evidence="2" type="ORF">skT53_32380</name>
</gene>
<evidence type="ECO:0000313" key="2">
    <source>
        <dbReference type="EMBL" id="BCJ88253.1"/>
    </source>
</evidence>
<proteinExistence type="predicted"/>
<dbReference type="RefSeq" id="WP_200758889.1">
    <property type="nucleotide sequence ID" value="NZ_AP023366.1"/>
</dbReference>
<organism evidence="2 3">
    <name type="scientific">Effusibacillus dendaii</name>
    <dbReference type="NCBI Taxonomy" id="2743772"/>
    <lineage>
        <taxon>Bacteria</taxon>
        <taxon>Bacillati</taxon>
        <taxon>Bacillota</taxon>
        <taxon>Bacilli</taxon>
        <taxon>Bacillales</taxon>
        <taxon>Alicyclobacillaceae</taxon>
        <taxon>Effusibacillus</taxon>
    </lineage>
</organism>
<dbReference type="Proteomes" id="UP000593802">
    <property type="component" value="Chromosome"/>
</dbReference>
<sequence>MLEQEMEELNEKIGQLQLRNNQKQTEHTEIMAAINQLVEQQATIDDKLLKQKEIIEQNSLPPEHREAVQAAVSKYDAYQNAVKEMQEKQSEVDRRTKDLTDAEKQLNTQRLQDHTLTEQMPIYENQRLELQGKPPADPDQLSKDENRLLEGKVKADYLVRLEEANSIEVDQLAQLEKNLQKESDSLQNTTQQLGNAQEQLAILRQQHKEVVMQDKRAMAAKLAADLCAGVACLLQVNNS</sequence>
<evidence type="ECO:0000313" key="3">
    <source>
        <dbReference type="Proteomes" id="UP000593802"/>
    </source>
</evidence>
<keyword evidence="1" id="KW-0175">Coiled coil</keyword>
<feature type="coiled-coil region" evidence="1">
    <location>
        <begin position="68"/>
        <end position="105"/>
    </location>
</feature>
<protein>
    <submittedName>
        <fullName evidence="2">Uncharacterized protein</fullName>
    </submittedName>
</protein>
<dbReference type="KEGG" id="eff:skT53_32380"/>
<feature type="coiled-coil region" evidence="1">
    <location>
        <begin position="158"/>
        <end position="213"/>
    </location>
</feature>
<name>A0A7I8DDF6_9BACL</name>
<dbReference type="EMBL" id="AP023366">
    <property type="protein sequence ID" value="BCJ88253.1"/>
    <property type="molecule type" value="Genomic_DNA"/>
</dbReference>
<keyword evidence="3" id="KW-1185">Reference proteome</keyword>
<reference evidence="2 3" key="1">
    <citation type="submission" date="2020-08" db="EMBL/GenBank/DDBJ databases">
        <title>Complete Genome Sequence of Effusibacillus dendaii Strain skT53, Isolated from Farmland soil.</title>
        <authorList>
            <person name="Konishi T."/>
            <person name="Kawasaki H."/>
        </authorList>
    </citation>
    <scope>NUCLEOTIDE SEQUENCE [LARGE SCALE GENOMIC DNA]</scope>
    <source>
        <strain evidence="3">skT53</strain>
    </source>
</reference>
<accession>A0A7I8DDF6</accession>